<keyword evidence="1" id="KW-1133">Transmembrane helix</keyword>
<evidence type="ECO:0000256" key="1">
    <source>
        <dbReference type="SAM" id="Phobius"/>
    </source>
</evidence>
<dbReference type="AlphaFoldDB" id="A0A222FGE0"/>
<keyword evidence="3" id="KW-1185">Reference proteome</keyword>
<evidence type="ECO:0000313" key="2">
    <source>
        <dbReference type="EMBL" id="ASP37830.1"/>
    </source>
</evidence>
<name>A0A222FGE0_9GAMM</name>
<feature type="transmembrane region" description="Helical" evidence="1">
    <location>
        <begin position="81"/>
        <end position="100"/>
    </location>
</feature>
<organism evidence="2 3">
    <name type="scientific">Bacterioplanes sanyensis</name>
    <dbReference type="NCBI Taxonomy" id="1249553"/>
    <lineage>
        <taxon>Bacteria</taxon>
        <taxon>Pseudomonadati</taxon>
        <taxon>Pseudomonadota</taxon>
        <taxon>Gammaproteobacteria</taxon>
        <taxon>Oceanospirillales</taxon>
        <taxon>Oceanospirillaceae</taxon>
        <taxon>Bacterioplanes</taxon>
    </lineage>
</organism>
<dbReference type="RefSeq" id="WP_094059039.1">
    <property type="nucleotide sequence ID" value="NZ_CP022530.1"/>
</dbReference>
<protein>
    <submittedName>
        <fullName evidence="2">Uncharacterized protein</fullName>
    </submittedName>
</protein>
<keyword evidence="1" id="KW-0812">Transmembrane</keyword>
<dbReference type="KEGG" id="bsan:CHH28_03690"/>
<sequence>MRIFAAVFCLFCIAAQGWTTYLWQIPDALNDFEFMFHHIYKNGAPAWSEWAFHFGSNWYFVTAMMLVCWLLAVLPVKTPYLLRLTTLCALLSLASMWYALYPLHIMFTDGYSI</sequence>
<evidence type="ECO:0000313" key="3">
    <source>
        <dbReference type="Proteomes" id="UP000202440"/>
    </source>
</evidence>
<proteinExistence type="predicted"/>
<reference evidence="2 3" key="1">
    <citation type="submission" date="2017-07" db="EMBL/GenBank/DDBJ databases">
        <title>Annotated genome sequence of Bacterioplanes sanyensis isolated from Red Sea.</title>
        <authorList>
            <person name="Rehman Z.U."/>
        </authorList>
    </citation>
    <scope>NUCLEOTIDE SEQUENCE [LARGE SCALE GENOMIC DNA]</scope>
    <source>
        <strain evidence="2 3">NV9</strain>
    </source>
</reference>
<keyword evidence="1" id="KW-0472">Membrane</keyword>
<dbReference type="EMBL" id="CP022530">
    <property type="protein sequence ID" value="ASP37830.1"/>
    <property type="molecule type" value="Genomic_DNA"/>
</dbReference>
<gene>
    <name evidence="2" type="ORF">CHH28_03690</name>
</gene>
<dbReference type="Proteomes" id="UP000202440">
    <property type="component" value="Chromosome"/>
</dbReference>
<accession>A0A222FGE0</accession>
<feature type="transmembrane region" description="Helical" evidence="1">
    <location>
        <begin position="57"/>
        <end position="74"/>
    </location>
</feature>